<organism evidence="2 6">
    <name type="scientific">Didymodactylos carnosus</name>
    <dbReference type="NCBI Taxonomy" id="1234261"/>
    <lineage>
        <taxon>Eukaryota</taxon>
        <taxon>Metazoa</taxon>
        <taxon>Spiralia</taxon>
        <taxon>Gnathifera</taxon>
        <taxon>Rotifera</taxon>
        <taxon>Eurotatoria</taxon>
        <taxon>Bdelloidea</taxon>
        <taxon>Philodinida</taxon>
        <taxon>Philodinidae</taxon>
        <taxon>Didymodactylos</taxon>
    </lineage>
</organism>
<evidence type="ECO:0000313" key="4">
    <source>
        <dbReference type="EMBL" id="CAF3693490.1"/>
    </source>
</evidence>
<feature type="transmembrane region" description="Helical" evidence="1">
    <location>
        <begin position="37"/>
        <end position="63"/>
    </location>
</feature>
<dbReference type="EMBL" id="CAJOBC010001695">
    <property type="protein sequence ID" value="CAF3693490.1"/>
    <property type="molecule type" value="Genomic_DNA"/>
</dbReference>
<accession>A0A814ADK2</accession>
<evidence type="ECO:0000313" key="5">
    <source>
        <dbReference type="EMBL" id="CAF4014806.1"/>
    </source>
</evidence>
<keyword evidence="1" id="KW-1133">Transmembrane helix</keyword>
<dbReference type="Proteomes" id="UP000682733">
    <property type="component" value="Unassembled WGS sequence"/>
</dbReference>
<protein>
    <submittedName>
        <fullName evidence="2">Uncharacterized protein</fullName>
    </submittedName>
</protein>
<evidence type="ECO:0000313" key="6">
    <source>
        <dbReference type="Proteomes" id="UP000663829"/>
    </source>
</evidence>
<gene>
    <name evidence="2" type="ORF">GPM918_LOCUS9234</name>
    <name evidence="3" type="ORF">OVA965_LOCUS24189</name>
    <name evidence="4" type="ORF">SRO942_LOCUS9235</name>
    <name evidence="5" type="ORF">TMI583_LOCUS24906</name>
</gene>
<proteinExistence type="predicted"/>
<dbReference type="AlphaFoldDB" id="A0A814ADK2"/>
<dbReference type="EMBL" id="CAJNOK010014464">
    <property type="protein sequence ID" value="CAF1205391.1"/>
    <property type="molecule type" value="Genomic_DNA"/>
</dbReference>
<dbReference type="EMBL" id="CAJOBA010035994">
    <property type="protein sequence ID" value="CAF4014806.1"/>
    <property type="molecule type" value="Genomic_DNA"/>
</dbReference>
<keyword evidence="1" id="KW-0472">Membrane</keyword>
<sequence length="116" mass="12038">MATQAYGTAEGISNETSNFTTTMIINPAPTAKVPVDIAGIVVGSIMTFLGFVVITGLLVLLCVSRKKKKDEIPVMSVAADETTSTAGTDIKLAQSPALFSTKPKGSMQSNVSGKTQ</sequence>
<reference evidence="2" key="1">
    <citation type="submission" date="2021-02" db="EMBL/GenBank/DDBJ databases">
        <authorList>
            <person name="Nowell W R."/>
        </authorList>
    </citation>
    <scope>NUCLEOTIDE SEQUENCE</scope>
</reference>
<dbReference type="Proteomes" id="UP000681722">
    <property type="component" value="Unassembled WGS sequence"/>
</dbReference>
<dbReference type="Proteomes" id="UP000663829">
    <property type="component" value="Unassembled WGS sequence"/>
</dbReference>
<evidence type="ECO:0000256" key="1">
    <source>
        <dbReference type="SAM" id="Phobius"/>
    </source>
</evidence>
<evidence type="ECO:0000313" key="2">
    <source>
        <dbReference type="EMBL" id="CAF0912747.1"/>
    </source>
</evidence>
<keyword evidence="6" id="KW-1185">Reference proteome</keyword>
<name>A0A814ADK2_9BILA</name>
<evidence type="ECO:0000313" key="3">
    <source>
        <dbReference type="EMBL" id="CAF1205391.1"/>
    </source>
</evidence>
<keyword evidence="1" id="KW-0812">Transmembrane</keyword>
<dbReference type="Proteomes" id="UP000677228">
    <property type="component" value="Unassembled WGS sequence"/>
</dbReference>
<comment type="caution">
    <text evidence="2">The sequence shown here is derived from an EMBL/GenBank/DDBJ whole genome shotgun (WGS) entry which is preliminary data.</text>
</comment>
<dbReference type="EMBL" id="CAJNOQ010001695">
    <property type="protein sequence ID" value="CAF0912747.1"/>
    <property type="molecule type" value="Genomic_DNA"/>
</dbReference>